<protein>
    <submittedName>
        <fullName evidence="1">Uncharacterized protein</fullName>
    </submittedName>
</protein>
<gene>
    <name evidence="1" type="ORF">EYF80_040591</name>
</gene>
<accession>A0A4Z2G849</accession>
<keyword evidence="2" id="KW-1185">Reference proteome</keyword>
<name>A0A4Z2G849_9TELE</name>
<dbReference type="AlphaFoldDB" id="A0A4Z2G849"/>
<sequence>MKEKVATRMAAHDRMKITWRLKEVCILLTSLRTLISRQWTPAEVKVWFNLSVFSYSTFHHK</sequence>
<proteinExistence type="predicted"/>
<dbReference type="Proteomes" id="UP000314294">
    <property type="component" value="Unassembled WGS sequence"/>
</dbReference>
<reference evidence="1 2" key="1">
    <citation type="submission" date="2019-03" db="EMBL/GenBank/DDBJ databases">
        <title>First draft genome of Liparis tanakae, snailfish: a comprehensive survey of snailfish specific genes.</title>
        <authorList>
            <person name="Kim W."/>
            <person name="Song I."/>
            <person name="Jeong J.-H."/>
            <person name="Kim D."/>
            <person name="Kim S."/>
            <person name="Ryu S."/>
            <person name="Song J.Y."/>
            <person name="Lee S.K."/>
        </authorList>
    </citation>
    <scope>NUCLEOTIDE SEQUENCE [LARGE SCALE GENOMIC DNA]</scope>
    <source>
        <tissue evidence="1">Muscle</tissue>
    </source>
</reference>
<evidence type="ECO:0000313" key="2">
    <source>
        <dbReference type="Proteomes" id="UP000314294"/>
    </source>
</evidence>
<dbReference type="EMBL" id="SRLO01000664">
    <property type="protein sequence ID" value="TNN49225.1"/>
    <property type="molecule type" value="Genomic_DNA"/>
</dbReference>
<comment type="caution">
    <text evidence="1">The sequence shown here is derived from an EMBL/GenBank/DDBJ whole genome shotgun (WGS) entry which is preliminary data.</text>
</comment>
<organism evidence="1 2">
    <name type="scientific">Liparis tanakae</name>
    <name type="common">Tanaka's snailfish</name>
    <dbReference type="NCBI Taxonomy" id="230148"/>
    <lineage>
        <taxon>Eukaryota</taxon>
        <taxon>Metazoa</taxon>
        <taxon>Chordata</taxon>
        <taxon>Craniata</taxon>
        <taxon>Vertebrata</taxon>
        <taxon>Euteleostomi</taxon>
        <taxon>Actinopterygii</taxon>
        <taxon>Neopterygii</taxon>
        <taxon>Teleostei</taxon>
        <taxon>Neoteleostei</taxon>
        <taxon>Acanthomorphata</taxon>
        <taxon>Eupercaria</taxon>
        <taxon>Perciformes</taxon>
        <taxon>Cottioidei</taxon>
        <taxon>Cottales</taxon>
        <taxon>Liparidae</taxon>
        <taxon>Liparis</taxon>
    </lineage>
</organism>
<evidence type="ECO:0000313" key="1">
    <source>
        <dbReference type="EMBL" id="TNN49225.1"/>
    </source>
</evidence>